<gene>
    <name evidence="2" type="ORF">PFHG_03714</name>
</gene>
<evidence type="ECO:0000256" key="1">
    <source>
        <dbReference type="SAM" id="Phobius"/>
    </source>
</evidence>
<keyword evidence="1" id="KW-0812">Transmembrane</keyword>
<keyword evidence="1" id="KW-0472">Membrane</keyword>
<reference evidence="2 3" key="1">
    <citation type="submission" date="2006-03" db="EMBL/GenBank/DDBJ databases">
        <title>Annotation of Plasmodium falciparum HB3.</title>
        <authorList>
            <consortium name="The Broad Institute Genome Sequencing Platform"/>
            <person name="Volkman S.K."/>
            <person name="Neafsey D.E."/>
            <person name="Dash A.P."/>
            <person name="Chitnis C.E."/>
            <person name="Hartl D.L."/>
            <person name="Young S.K."/>
            <person name="Zeng Q."/>
            <person name="Koehrsen M."/>
            <person name="Alvarado L."/>
            <person name="Berlin A."/>
            <person name="Borenstein D."/>
            <person name="Chapman S.B."/>
            <person name="Chen Z."/>
            <person name="Engels R."/>
            <person name="Freedman E."/>
            <person name="Gellesch M."/>
            <person name="Goldberg J."/>
            <person name="Griggs A."/>
            <person name="Gujja S."/>
            <person name="Heilman E.R."/>
            <person name="Heiman D.I."/>
            <person name="Howarth C."/>
            <person name="Jen D."/>
            <person name="Larson L."/>
            <person name="Mehta T."/>
            <person name="Neiman D."/>
            <person name="Park D."/>
            <person name="Pearson M."/>
            <person name="Roberts A."/>
            <person name="Saif S."/>
            <person name="Shea T."/>
            <person name="Shenoy N."/>
            <person name="Sisk P."/>
            <person name="Stolte C."/>
            <person name="Sykes S."/>
            <person name="Walk T."/>
            <person name="White J."/>
            <person name="Yandava C."/>
            <person name="Haas B."/>
            <person name="Henn M.R."/>
            <person name="Nusbaum C."/>
            <person name="Birren B."/>
        </authorList>
    </citation>
    <scope>NUCLEOTIDE SEQUENCE [LARGE SCALE GENOMIC DNA]</scope>
    <source>
        <strain evidence="2">HB3</strain>
    </source>
</reference>
<proteinExistence type="predicted"/>
<organism evidence="2 3">
    <name type="scientific">Plasmodium falciparum (isolate HB3)</name>
    <dbReference type="NCBI Taxonomy" id="137071"/>
    <lineage>
        <taxon>Eukaryota</taxon>
        <taxon>Sar</taxon>
        <taxon>Alveolata</taxon>
        <taxon>Apicomplexa</taxon>
        <taxon>Aconoidasida</taxon>
        <taxon>Haemosporida</taxon>
        <taxon>Plasmodiidae</taxon>
        <taxon>Plasmodium</taxon>
        <taxon>Plasmodium (Laverania)</taxon>
    </lineage>
</organism>
<dbReference type="KEGG" id="pfh:PFHG_03714"/>
<dbReference type="VEuPathDB" id="PlasmoDB:PfHB3_040029100"/>
<dbReference type="InterPro" id="IPR006373">
    <property type="entry name" value="VSA_Rifin"/>
</dbReference>
<dbReference type="NCBIfam" id="TIGR01477">
    <property type="entry name" value="RIFIN"/>
    <property type="match status" value="1"/>
</dbReference>
<accession>A0A0L7KF01</accession>
<evidence type="ECO:0000313" key="2">
    <source>
        <dbReference type="EMBL" id="KOB61918.1"/>
    </source>
</evidence>
<name>A0A0L7KF01_PLAFX</name>
<dbReference type="OMA" id="HALNCAL"/>
<feature type="transmembrane region" description="Helical" evidence="1">
    <location>
        <begin position="334"/>
        <end position="353"/>
    </location>
</feature>
<evidence type="ECO:0000313" key="3">
    <source>
        <dbReference type="Proteomes" id="UP000054289"/>
    </source>
</evidence>
<evidence type="ECO:0008006" key="4">
    <source>
        <dbReference type="Google" id="ProtNLM"/>
    </source>
</evidence>
<dbReference type="Pfam" id="PF02009">
    <property type="entry name" value="RIFIN"/>
    <property type="match status" value="1"/>
</dbReference>
<dbReference type="Proteomes" id="UP000054289">
    <property type="component" value="Unassembled WGS sequence"/>
</dbReference>
<dbReference type="EMBL" id="CH672030">
    <property type="protein sequence ID" value="KOB61918.1"/>
    <property type="molecule type" value="Genomic_DNA"/>
</dbReference>
<dbReference type="SUPFAM" id="SSF47473">
    <property type="entry name" value="EF-hand"/>
    <property type="match status" value="1"/>
</dbReference>
<dbReference type="AlphaFoldDB" id="A0A0L7KF01"/>
<reference evidence="3" key="2">
    <citation type="submission" date="2006-03" db="EMBL/GenBank/DDBJ databases">
        <title>The genome sequence of the Plasmodium falciparum HB3.</title>
        <authorList>
            <consortium name="The Broad Institute Genome Sequencing Platform"/>
            <person name="Birren B."/>
            <person name="Lander E."/>
            <person name="Galagan J."/>
            <person name="Nusbaum C."/>
            <person name="Devon K."/>
            <person name="Henn M."/>
            <person name="Jaffe D."/>
            <person name="Butler J."/>
            <person name="Alvarez P."/>
            <person name="Gnerre S."/>
            <person name="Grabherr M."/>
            <person name="Kleber M."/>
            <person name="Mauceli E."/>
            <person name="Brockman W."/>
            <person name="MacCallum I.A."/>
            <person name="Rounsley S."/>
            <person name="Young S."/>
            <person name="LaButti K."/>
            <person name="Pushparaj V."/>
            <person name="DeCaprio D."/>
            <person name="Crawford M."/>
            <person name="Koehrsen M."/>
            <person name="Engels R."/>
            <person name="Montgomery P."/>
            <person name="Pearson M."/>
            <person name="Howarth C."/>
            <person name="Larson L."/>
            <person name="Luoma S."/>
            <person name="White J."/>
            <person name="Kodira C."/>
            <person name="Zeng Q."/>
            <person name="Oleary S."/>
            <person name="Yandava C."/>
            <person name="Alvarado L."/>
            <person name="Wirth D."/>
            <person name="Volkman S."/>
            <person name="Hartl D."/>
        </authorList>
    </citation>
    <scope>NUCLEOTIDE SEQUENCE [LARGE SCALE GENOMIC DNA]</scope>
</reference>
<keyword evidence="1" id="KW-1133">Transmembrane helix</keyword>
<protein>
    <recommendedName>
        <fullName evidence="4">Rifin</fullName>
    </recommendedName>
</protein>
<dbReference type="InterPro" id="IPR011992">
    <property type="entry name" value="EF-hand-dom_pair"/>
</dbReference>
<sequence length="373" mass="41054">MKVHYMNILLFALPLNILEYKKNKPHITPLHTPKRPTTRLLCECELYEPANYDNDQEMKAVMQQFEVRTSQRFHEYDESLQSKRKQCKDKCDKDIQKIILKDKLEKHMAQQLSTLETKITTDDIPTCVCEKTMADKTEKFCLNCGVNVGGGVALSSGVLGGIGAVAVHVWKDAALKAAIDFATKAGAAAGEAAGMKAGKIAVIESLEFIEVHKFFPGIFKNISNITHYADVKNFVGDIVKEHALNCALGTTNVGAKCSPFEVNLGILEAITFKKTGPPAKDAIPEIVGEIVEGAKGAAATASKNASETVTAAIKARETALIEGRFESSITSINASIIAIIVIVLIMVIIYLILRYRRKKKMKKKLQYIKLLKE</sequence>
<dbReference type="OrthoDB" id="10452926at2759"/>